<comment type="caution">
    <text evidence="2">The sequence shown here is derived from an EMBL/GenBank/DDBJ whole genome shotgun (WGS) entry which is preliminary data.</text>
</comment>
<evidence type="ECO:0000313" key="3">
    <source>
        <dbReference type="Proteomes" id="UP001143543"/>
    </source>
</evidence>
<sequence>MEFNKVKYIEQLLEKYLEATTTVAEEQELQQYFTQDNVAPHLEEYRMMFSFFAVAKEERFTKNVPLTPEKRNVNYRKWISVAAVAVMIFGAYFGVNSYQQYQQKREAEIAYAETKQAFELLAMNLQKSKVQMGYLNEIDETTQKIFKPVNK</sequence>
<protein>
    <submittedName>
        <fullName evidence="2">Uncharacterized protein</fullName>
    </submittedName>
</protein>
<keyword evidence="1" id="KW-1133">Transmembrane helix</keyword>
<dbReference type="RefSeq" id="WP_281765648.1">
    <property type="nucleotide sequence ID" value="NZ_BRVO01000002.1"/>
</dbReference>
<dbReference type="Proteomes" id="UP001143543">
    <property type="component" value="Unassembled WGS sequence"/>
</dbReference>
<dbReference type="EMBL" id="BRVO01000002">
    <property type="protein sequence ID" value="GLB50033.1"/>
    <property type="molecule type" value="Genomic_DNA"/>
</dbReference>
<organism evidence="2 3">
    <name type="scientific">Neptunitalea lumnitzerae</name>
    <dbReference type="NCBI Taxonomy" id="2965509"/>
    <lineage>
        <taxon>Bacteria</taxon>
        <taxon>Pseudomonadati</taxon>
        <taxon>Bacteroidota</taxon>
        <taxon>Flavobacteriia</taxon>
        <taxon>Flavobacteriales</taxon>
        <taxon>Flavobacteriaceae</taxon>
        <taxon>Neptunitalea</taxon>
    </lineage>
</organism>
<name>A0ABQ5MKU3_9FLAO</name>
<evidence type="ECO:0000256" key="1">
    <source>
        <dbReference type="SAM" id="Phobius"/>
    </source>
</evidence>
<feature type="transmembrane region" description="Helical" evidence="1">
    <location>
        <begin position="78"/>
        <end position="95"/>
    </location>
</feature>
<proteinExistence type="predicted"/>
<gene>
    <name evidence="2" type="ORF">Y10_24010</name>
</gene>
<accession>A0ABQ5MKU3</accession>
<evidence type="ECO:0000313" key="2">
    <source>
        <dbReference type="EMBL" id="GLB50033.1"/>
    </source>
</evidence>
<keyword evidence="1" id="KW-0472">Membrane</keyword>
<keyword evidence="1" id="KW-0812">Transmembrane</keyword>
<reference evidence="2" key="1">
    <citation type="submission" date="2022-07" db="EMBL/GenBank/DDBJ databases">
        <title>Taxonomy of Novel Oxalotrophic and Methylotrophic Bacteria.</title>
        <authorList>
            <person name="Sahin N."/>
            <person name="Tani A."/>
        </authorList>
    </citation>
    <scope>NUCLEOTIDE SEQUENCE</scope>
    <source>
        <strain evidence="2">Y10</strain>
    </source>
</reference>
<keyword evidence="3" id="KW-1185">Reference proteome</keyword>